<keyword evidence="2" id="KW-0238">DNA-binding</keyword>
<dbReference type="InterPro" id="IPR019887">
    <property type="entry name" value="Tscrpt_reg_AsnC/Lrp_C"/>
</dbReference>
<dbReference type="InterPro" id="IPR019888">
    <property type="entry name" value="Tscrpt_reg_AsnC-like"/>
</dbReference>
<evidence type="ECO:0000259" key="4">
    <source>
        <dbReference type="PROSITE" id="PS50956"/>
    </source>
</evidence>
<protein>
    <submittedName>
        <fullName evidence="5">AsnC family transcriptional regulator</fullName>
    </submittedName>
</protein>
<dbReference type="AlphaFoldDB" id="A0A150XKG6"/>
<dbReference type="PANTHER" id="PTHR30154">
    <property type="entry name" value="LEUCINE-RESPONSIVE REGULATORY PROTEIN"/>
    <property type="match status" value="1"/>
</dbReference>
<gene>
    <name evidence="5" type="ORF">AWW67_12675</name>
</gene>
<evidence type="ECO:0000256" key="1">
    <source>
        <dbReference type="ARBA" id="ARBA00023015"/>
    </source>
</evidence>
<dbReference type="GO" id="GO:0005829">
    <property type="term" value="C:cytosol"/>
    <property type="evidence" value="ECO:0007669"/>
    <property type="project" value="TreeGrafter"/>
</dbReference>
<accession>A0A150XKG6</accession>
<dbReference type="Gene3D" id="3.30.70.920">
    <property type="match status" value="1"/>
</dbReference>
<dbReference type="CDD" id="cd00090">
    <property type="entry name" value="HTH_ARSR"/>
    <property type="match status" value="1"/>
</dbReference>
<keyword evidence="1" id="KW-0805">Transcription regulation</keyword>
<dbReference type="InterPro" id="IPR000485">
    <property type="entry name" value="AsnC-type_HTH_dom"/>
</dbReference>
<reference evidence="5 6" key="1">
    <citation type="submission" date="2016-01" db="EMBL/GenBank/DDBJ databases">
        <title>Genome sequencing of Roseivirga seohaensis SW-152.</title>
        <authorList>
            <person name="Selvaratnam C."/>
            <person name="Thevarajoo S."/>
            <person name="Goh K.M."/>
            <person name="Ee R."/>
            <person name="Chan K.-G."/>
            <person name="Chong C.S."/>
        </authorList>
    </citation>
    <scope>NUCLEOTIDE SEQUENCE [LARGE SCALE GENOMIC DNA]</scope>
    <source>
        <strain evidence="5 6">SW-152</strain>
    </source>
</reference>
<dbReference type="Pfam" id="PF13412">
    <property type="entry name" value="HTH_24"/>
    <property type="match status" value="1"/>
</dbReference>
<dbReference type="GO" id="GO:0006355">
    <property type="term" value="P:regulation of DNA-templated transcription"/>
    <property type="evidence" value="ECO:0007669"/>
    <property type="project" value="UniProtKB-ARBA"/>
</dbReference>
<dbReference type="InterPro" id="IPR019885">
    <property type="entry name" value="Tscrpt_reg_HTH_AsnC-type_CS"/>
</dbReference>
<dbReference type="Pfam" id="PF01037">
    <property type="entry name" value="AsnC_trans_reg"/>
    <property type="match status" value="1"/>
</dbReference>
<dbReference type="GO" id="GO:0043200">
    <property type="term" value="P:response to amino acid"/>
    <property type="evidence" value="ECO:0007669"/>
    <property type="project" value="TreeGrafter"/>
</dbReference>
<dbReference type="SUPFAM" id="SSF46785">
    <property type="entry name" value="Winged helix' DNA-binding domain"/>
    <property type="match status" value="1"/>
</dbReference>
<dbReference type="Gene3D" id="1.10.10.10">
    <property type="entry name" value="Winged helix-like DNA-binding domain superfamily/Winged helix DNA-binding domain"/>
    <property type="match status" value="1"/>
</dbReference>
<evidence type="ECO:0000256" key="3">
    <source>
        <dbReference type="ARBA" id="ARBA00023163"/>
    </source>
</evidence>
<feature type="domain" description="HTH asnC-type" evidence="4">
    <location>
        <begin position="2"/>
        <end position="63"/>
    </location>
</feature>
<dbReference type="GO" id="GO:0043565">
    <property type="term" value="F:sequence-specific DNA binding"/>
    <property type="evidence" value="ECO:0007669"/>
    <property type="project" value="InterPro"/>
</dbReference>
<keyword evidence="3" id="KW-0804">Transcription</keyword>
<dbReference type="InterPro" id="IPR036390">
    <property type="entry name" value="WH_DNA-bd_sf"/>
</dbReference>
<proteinExistence type="predicted"/>
<dbReference type="SUPFAM" id="SSF54909">
    <property type="entry name" value="Dimeric alpha+beta barrel"/>
    <property type="match status" value="1"/>
</dbReference>
<dbReference type="PRINTS" id="PR00033">
    <property type="entry name" value="HTHASNC"/>
</dbReference>
<dbReference type="SMART" id="SM00344">
    <property type="entry name" value="HTH_ASNC"/>
    <property type="match status" value="1"/>
</dbReference>
<dbReference type="PROSITE" id="PS50956">
    <property type="entry name" value="HTH_ASNC_2"/>
    <property type="match status" value="1"/>
</dbReference>
<organism evidence="5 6">
    <name type="scientific">Roseivirga seohaensis</name>
    <dbReference type="NCBI Taxonomy" id="1914963"/>
    <lineage>
        <taxon>Bacteria</taxon>
        <taxon>Pseudomonadati</taxon>
        <taxon>Bacteroidota</taxon>
        <taxon>Cytophagia</taxon>
        <taxon>Cytophagales</taxon>
        <taxon>Roseivirgaceae</taxon>
        <taxon>Roseivirga</taxon>
    </lineage>
</organism>
<name>A0A150XKG6_9BACT</name>
<evidence type="ECO:0000256" key="2">
    <source>
        <dbReference type="ARBA" id="ARBA00023125"/>
    </source>
</evidence>
<dbReference type="InterPro" id="IPR011008">
    <property type="entry name" value="Dimeric_a/b-barrel"/>
</dbReference>
<dbReference type="RefSeq" id="WP_062303283.1">
    <property type="nucleotide sequence ID" value="NZ_LRPB01000049.1"/>
</dbReference>
<evidence type="ECO:0000313" key="6">
    <source>
        <dbReference type="Proteomes" id="UP000075663"/>
    </source>
</evidence>
<sequence>MVDKIDKQILRLLQLDAKKTTKEIAADLGLTTTPVHERIKKLEREGYIQQYSIRIDRKKVGLMMMAFCSVSLKNHERAFIEKFEQDIQLLDEVIDCYHIGGMFDYLLKVLVPDMDAYQHFISKKLADLDNIGNVQSSFVMSEIKHSAQIPDQFL</sequence>
<evidence type="ECO:0000313" key="5">
    <source>
        <dbReference type="EMBL" id="KYG79229.1"/>
    </source>
</evidence>
<dbReference type="Proteomes" id="UP000075663">
    <property type="component" value="Unassembled WGS sequence"/>
</dbReference>
<comment type="caution">
    <text evidence="5">The sequence shown here is derived from an EMBL/GenBank/DDBJ whole genome shotgun (WGS) entry which is preliminary data.</text>
</comment>
<dbReference type="PROSITE" id="PS00519">
    <property type="entry name" value="HTH_ASNC_1"/>
    <property type="match status" value="1"/>
</dbReference>
<dbReference type="EMBL" id="LRPB01000049">
    <property type="protein sequence ID" value="KYG79229.1"/>
    <property type="molecule type" value="Genomic_DNA"/>
</dbReference>
<dbReference type="InterPro" id="IPR011991">
    <property type="entry name" value="ArsR-like_HTH"/>
</dbReference>
<dbReference type="InterPro" id="IPR036388">
    <property type="entry name" value="WH-like_DNA-bd_sf"/>
</dbReference>
<dbReference type="PANTHER" id="PTHR30154:SF34">
    <property type="entry name" value="TRANSCRIPTIONAL REGULATOR AZLB"/>
    <property type="match status" value="1"/>
</dbReference>